<dbReference type="EMBL" id="JAGEOJ010000013">
    <property type="protein sequence ID" value="MBO2451654.1"/>
    <property type="molecule type" value="Genomic_DNA"/>
</dbReference>
<name>A0A939PM28_9ACTN</name>
<dbReference type="SMART" id="SM01043">
    <property type="entry name" value="BTAD"/>
    <property type="match status" value="1"/>
</dbReference>
<dbReference type="AlphaFoldDB" id="A0A939PM28"/>
<accession>A0A939PM28</accession>
<dbReference type="GO" id="GO:0006355">
    <property type="term" value="P:regulation of DNA-templated transcription"/>
    <property type="evidence" value="ECO:0007669"/>
    <property type="project" value="TreeGrafter"/>
</dbReference>
<dbReference type="PANTHER" id="PTHR35807">
    <property type="entry name" value="TRANSCRIPTIONAL REGULATOR REDD-RELATED"/>
    <property type="match status" value="1"/>
</dbReference>
<sequence>MAVLGTRDGARVEIDLTRTGGLRLIGPGADQAERALLVQMLGAAVHGDRQVVTTGPDLRRLLGEEAARRMAETAVSGVRVAATASDALNDLGGQTVGRTALRDAEPDSAGRAVGAAPVVPLVCAIDPAEDTARAGYELQIGACLGIGGLLLGDWPHGTTLAVDSGGVITDATGKAAGNLTGTQVMLLDEAQCQERLVALGLTAKDPLGLHGAPSANRQLSATQGQPGMIRLFGGSVVEGPARREESRSDHLWALIGQLAEHRSRSKLTREILENRLGWGAWNGSPERFSTALRDARALLCTALERPTNQGKVVITHSAALGYQINGELLACDLHLFQDLIARAVTETDDAKAATLSAAVTLYTGSYLPQLHGEQRWALETDRTIRRKVVAALTELATLEAGAARAALHLERATELEPTAQHLYQQRMRYYAELGQTTRIHHCYEELHEGLRGIKQRPDPQTVELYTRLTDKS</sequence>
<dbReference type="InterPro" id="IPR011990">
    <property type="entry name" value="TPR-like_helical_dom_sf"/>
</dbReference>
<dbReference type="InterPro" id="IPR005158">
    <property type="entry name" value="BTAD"/>
</dbReference>
<feature type="domain" description="Bacterial transcriptional activator" evidence="3">
    <location>
        <begin position="331"/>
        <end position="469"/>
    </location>
</feature>
<protein>
    <submittedName>
        <fullName evidence="4">Bacterial transcriptional activator domain-containing protein</fullName>
    </submittedName>
</protein>
<evidence type="ECO:0000313" key="5">
    <source>
        <dbReference type="Proteomes" id="UP000669179"/>
    </source>
</evidence>
<evidence type="ECO:0000256" key="2">
    <source>
        <dbReference type="ARBA" id="ARBA00023163"/>
    </source>
</evidence>
<dbReference type="PANTHER" id="PTHR35807:SF1">
    <property type="entry name" value="TRANSCRIPTIONAL REGULATOR REDD"/>
    <property type="match status" value="1"/>
</dbReference>
<organism evidence="4 5">
    <name type="scientific">Actinomadura barringtoniae</name>
    <dbReference type="NCBI Taxonomy" id="1427535"/>
    <lineage>
        <taxon>Bacteria</taxon>
        <taxon>Bacillati</taxon>
        <taxon>Actinomycetota</taxon>
        <taxon>Actinomycetes</taxon>
        <taxon>Streptosporangiales</taxon>
        <taxon>Thermomonosporaceae</taxon>
        <taxon>Actinomadura</taxon>
    </lineage>
</organism>
<dbReference type="InterPro" id="IPR051677">
    <property type="entry name" value="AfsR-DnrI-RedD_regulator"/>
</dbReference>
<dbReference type="Gene3D" id="1.25.40.10">
    <property type="entry name" value="Tetratricopeptide repeat domain"/>
    <property type="match status" value="1"/>
</dbReference>
<dbReference type="RefSeq" id="WP_208259528.1">
    <property type="nucleotide sequence ID" value="NZ_JAGEOJ010000013.1"/>
</dbReference>
<keyword evidence="5" id="KW-1185">Reference proteome</keyword>
<dbReference type="Proteomes" id="UP000669179">
    <property type="component" value="Unassembled WGS sequence"/>
</dbReference>
<gene>
    <name evidence="4" type="ORF">J4573_31505</name>
</gene>
<keyword evidence="2" id="KW-0804">Transcription</keyword>
<evidence type="ECO:0000256" key="1">
    <source>
        <dbReference type="ARBA" id="ARBA00023015"/>
    </source>
</evidence>
<keyword evidence="1" id="KW-0805">Transcription regulation</keyword>
<proteinExistence type="predicted"/>
<dbReference type="Pfam" id="PF03704">
    <property type="entry name" value="BTAD"/>
    <property type="match status" value="1"/>
</dbReference>
<reference evidence="4" key="1">
    <citation type="submission" date="2021-03" db="EMBL/GenBank/DDBJ databases">
        <authorList>
            <person name="Kanchanasin P."/>
            <person name="Saeng-In P."/>
            <person name="Phongsopitanun W."/>
            <person name="Yuki M."/>
            <person name="Kudo T."/>
            <person name="Ohkuma M."/>
            <person name="Tanasupawat S."/>
        </authorList>
    </citation>
    <scope>NUCLEOTIDE SEQUENCE</scope>
    <source>
        <strain evidence="4">GKU 128</strain>
    </source>
</reference>
<evidence type="ECO:0000313" key="4">
    <source>
        <dbReference type="EMBL" id="MBO2451654.1"/>
    </source>
</evidence>
<dbReference type="GO" id="GO:0003677">
    <property type="term" value="F:DNA binding"/>
    <property type="evidence" value="ECO:0007669"/>
    <property type="project" value="TreeGrafter"/>
</dbReference>
<comment type="caution">
    <text evidence="4">The sequence shown here is derived from an EMBL/GenBank/DDBJ whole genome shotgun (WGS) entry which is preliminary data.</text>
</comment>
<evidence type="ECO:0000259" key="3">
    <source>
        <dbReference type="SMART" id="SM01043"/>
    </source>
</evidence>